<evidence type="ECO:0000256" key="6">
    <source>
        <dbReference type="ARBA" id="ARBA00023125"/>
    </source>
</evidence>
<dbReference type="Gene3D" id="1.10.10.60">
    <property type="entry name" value="Homeodomain-like"/>
    <property type="match status" value="2"/>
</dbReference>
<dbReference type="GO" id="GO:0000160">
    <property type="term" value="P:phosphorelay signal transduction system"/>
    <property type="evidence" value="ECO:0007669"/>
    <property type="project" value="UniProtKB-KW"/>
</dbReference>
<dbReference type="SMART" id="SM00448">
    <property type="entry name" value="REC"/>
    <property type="match status" value="1"/>
</dbReference>
<comment type="subcellular location">
    <subcellularLocation>
        <location evidence="1">Cytoplasm</location>
    </subcellularLocation>
</comment>
<feature type="modified residue" description="4-aspartylphosphate" evidence="8">
    <location>
        <position position="55"/>
    </location>
</feature>
<dbReference type="Pfam" id="PF12833">
    <property type="entry name" value="HTH_18"/>
    <property type="match status" value="1"/>
</dbReference>
<dbReference type="GO" id="GO:0043565">
    <property type="term" value="F:sequence-specific DNA binding"/>
    <property type="evidence" value="ECO:0007669"/>
    <property type="project" value="InterPro"/>
</dbReference>
<keyword evidence="2" id="KW-0963">Cytoplasm</keyword>
<evidence type="ECO:0000256" key="7">
    <source>
        <dbReference type="ARBA" id="ARBA00023163"/>
    </source>
</evidence>
<name>A0A3Q8S4P1_9BACL</name>
<dbReference type="InterPro" id="IPR051552">
    <property type="entry name" value="HptR"/>
</dbReference>
<evidence type="ECO:0000259" key="10">
    <source>
        <dbReference type="PROSITE" id="PS50110"/>
    </source>
</evidence>
<dbReference type="InterPro" id="IPR009057">
    <property type="entry name" value="Homeodomain-like_sf"/>
</dbReference>
<dbReference type="PROSITE" id="PS50110">
    <property type="entry name" value="RESPONSE_REGULATORY"/>
    <property type="match status" value="1"/>
</dbReference>
<accession>A0A3Q8S4P1</accession>
<evidence type="ECO:0000256" key="5">
    <source>
        <dbReference type="ARBA" id="ARBA00023015"/>
    </source>
</evidence>
<dbReference type="PROSITE" id="PS01124">
    <property type="entry name" value="HTH_ARAC_FAMILY_2"/>
    <property type="match status" value="1"/>
</dbReference>
<evidence type="ECO:0000256" key="8">
    <source>
        <dbReference type="PROSITE-ProRule" id="PRU00169"/>
    </source>
</evidence>
<protein>
    <submittedName>
        <fullName evidence="11">Response regulator</fullName>
    </submittedName>
</protein>
<dbReference type="SUPFAM" id="SSF52172">
    <property type="entry name" value="CheY-like"/>
    <property type="match status" value="1"/>
</dbReference>
<evidence type="ECO:0000256" key="4">
    <source>
        <dbReference type="ARBA" id="ARBA00023012"/>
    </source>
</evidence>
<dbReference type="PANTHER" id="PTHR42713:SF3">
    <property type="entry name" value="TRANSCRIPTIONAL REGULATORY PROTEIN HPTR"/>
    <property type="match status" value="1"/>
</dbReference>
<dbReference type="SMART" id="SM00342">
    <property type="entry name" value="HTH_ARAC"/>
    <property type="match status" value="1"/>
</dbReference>
<evidence type="ECO:0000256" key="1">
    <source>
        <dbReference type="ARBA" id="ARBA00004496"/>
    </source>
</evidence>
<dbReference type="GO" id="GO:0005737">
    <property type="term" value="C:cytoplasm"/>
    <property type="evidence" value="ECO:0007669"/>
    <property type="project" value="UniProtKB-SubCell"/>
</dbReference>
<gene>
    <name evidence="11" type="ORF">EIM92_10670</name>
</gene>
<reference evidence="11 12" key="1">
    <citation type="submission" date="2018-11" db="EMBL/GenBank/DDBJ databases">
        <title>Genome sequencing of Paenibacillus lentus DSM25539(T).</title>
        <authorList>
            <person name="Kook J.-K."/>
            <person name="Park S.-N."/>
            <person name="Lim Y.K."/>
        </authorList>
    </citation>
    <scope>NUCLEOTIDE SEQUENCE [LARGE SCALE GENOMIC DNA]</scope>
    <source>
        <strain evidence="11 12">DSM 25539</strain>
    </source>
</reference>
<dbReference type="InterPro" id="IPR011006">
    <property type="entry name" value="CheY-like_superfamily"/>
</dbReference>
<evidence type="ECO:0000313" key="11">
    <source>
        <dbReference type="EMBL" id="AZK46559.1"/>
    </source>
</evidence>
<keyword evidence="3 8" id="KW-0597">Phosphoprotein</keyword>
<dbReference type="Gene3D" id="3.40.50.2300">
    <property type="match status" value="1"/>
</dbReference>
<dbReference type="Pfam" id="PF00072">
    <property type="entry name" value="Response_reg"/>
    <property type="match status" value="1"/>
</dbReference>
<dbReference type="CDD" id="cd17536">
    <property type="entry name" value="REC_YesN-like"/>
    <property type="match status" value="1"/>
</dbReference>
<dbReference type="OrthoDB" id="9794370at2"/>
<proteinExistence type="predicted"/>
<sequence>MYKVLIVDDEHFVRYGIKAMIDWESMGFDVVGEASNGMEGLMAFEELAPDVVISDIKMPVMDGIEFVSQVRALDRQVKLILLTCLDDFEYAQKAIRLGITDYLIKSDIMPKDLEQVMMNLKAVLDEAQSTAGHSPNKQAHEESNKDRFTKEALLMGLAHGTISEAHVTKEKLLAAGLSSSKPPLILLYIGIDNLEKLRSHHSEDEIIMLHTRGIEATREICSMGAEDNEIISGSTGLWTALCKGISADAAEELALRIISRISDELGLSATLGVSNPFYTLLDLRSAYLEAEHRYRLKLFIGCGIVIGQEFVYETDIAAKPVPVMSKKLNDYLYSLDREAMQQYLVDTFEHVKARLDYEGVHLISIELLLNLTNMYLELSHDQEWMYERKKELFDQIKQLEMLEEIIAWFVEIYEELIQKMRAVYSSDQGSIAKAIQYIEQNYDQDLSLQVLSQHVHLSKNYFSNLFKREMGEGVIDYITKVRLERAKALLRNTDLKSSEIGILVGISNSKYFSKLFKKLTGATPSEYRDGVKSM</sequence>
<evidence type="ECO:0000259" key="9">
    <source>
        <dbReference type="PROSITE" id="PS01124"/>
    </source>
</evidence>
<evidence type="ECO:0000313" key="12">
    <source>
        <dbReference type="Proteomes" id="UP000273145"/>
    </source>
</evidence>
<dbReference type="PANTHER" id="PTHR42713">
    <property type="entry name" value="HISTIDINE KINASE-RELATED"/>
    <property type="match status" value="1"/>
</dbReference>
<evidence type="ECO:0000256" key="2">
    <source>
        <dbReference type="ARBA" id="ARBA00022490"/>
    </source>
</evidence>
<dbReference type="RefSeq" id="WP_125082614.1">
    <property type="nucleotide sequence ID" value="NZ_CP034248.1"/>
</dbReference>
<keyword evidence="4" id="KW-0902">Two-component regulatory system</keyword>
<organism evidence="11 12">
    <name type="scientific">Paenibacillus lentus</name>
    <dbReference type="NCBI Taxonomy" id="1338368"/>
    <lineage>
        <taxon>Bacteria</taxon>
        <taxon>Bacillati</taxon>
        <taxon>Bacillota</taxon>
        <taxon>Bacilli</taxon>
        <taxon>Bacillales</taxon>
        <taxon>Paenibacillaceae</taxon>
        <taxon>Paenibacillus</taxon>
    </lineage>
</organism>
<dbReference type="InterPro" id="IPR018060">
    <property type="entry name" value="HTH_AraC"/>
</dbReference>
<feature type="domain" description="HTH araC/xylS-type" evidence="9">
    <location>
        <begin position="432"/>
        <end position="530"/>
    </location>
</feature>
<dbReference type="GO" id="GO:0003700">
    <property type="term" value="F:DNA-binding transcription factor activity"/>
    <property type="evidence" value="ECO:0007669"/>
    <property type="project" value="InterPro"/>
</dbReference>
<dbReference type="KEGG" id="plen:EIM92_10670"/>
<keyword evidence="12" id="KW-1185">Reference proteome</keyword>
<feature type="domain" description="Response regulatory" evidence="10">
    <location>
        <begin position="3"/>
        <end position="120"/>
    </location>
</feature>
<evidence type="ECO:0000256" key="3">
    <source>
        <dbReference type="ARBA" id="ARBA00022553"/>
    </source>
</evidence>
<dbReference type="AlphaFoldDB" id="A0A3Q8S4P1"/>
<keyword evidence="7" id="KW-0804">Transcription</keyword>
<dbReference type="InterPro" id="IPR001789">
    <property type="entry name" value="Sig_transdc_resp-reg_receiver"/>
</dbReference>
<dbReference type="SUPFAM" id="SSF46689">
    <property type="entry name" value="Homeodomain-like"/>
    <property type="match status" value="2"/>
</dbReference>
<dbReference type="Proteomes" id="UP000273145">
    <property type="component" value="Chromosome"/>
</dbReference>
<keyword evidence="5" id="KW-0805">Transcription regulation</keyword>
<keyword evidence="6" id="KW-0238">DNA-binding</keyword>
<dbReference type="EMBL" id="CP034248">
    <property type="protein sequence ID" value="AZK46559.1"/>
    <property type="molecule type" value="Genomic_DNA"/>
</dbReference>